<name>A0A0W0XPY7_9GAMM</name>
<evidence type="ECO:0000313" key="10">
    <source>
        <dbReference type="EMBL" id="KTD46785.1"/>
    </source>
</evidence>
<evidence type="ECO:0000256" key="1">
    <source>
        <dbReference type="ARBA" id="ARBA00001049"/>
    </source>
</evidence>
<dbReference type="OrthoDB" id="5297205at2"/>
<evidence type="ECO:0000256" key="3">
    <source>
        <dbReference type="ARBA" id="ARBA00009381"/>
    </source>
</evidence>
<evidence type="ECO:0000313" key="11">
    <source>
        <dbReference type="Proteomes" id="UP000054608"/>
    </source>
</evidence>
<gene>
    <name evidence="10" type="ORF">Lrub_1707</name>
</gene>
<dbReference type="Gene3D" id="1.10.246.130">
    <property type="match status" value="1"/>
</dbReference>
<feature type="binding site" evidence="7">
    <location>
        <begin position="444"/>
        <end position="445"/>
    </location>
    <ligand>
        <name>L-glutamate</name>
        <dbReference type="ChEBI" id="CHEBI:29985"/>
    </ligand>
</feature>
<comment type="catalytic activity">
    <reaction evidence="5 8">
        <text>an N-terminal (5-L-glutamyl)-[peptide] + an alpha-amino acid = 5-L-glutamyl amino acid + an N-terminal L-alpha-aminoacyl-[peptide]</text>
        <dbReference type="Rhea" id="RHEA:23904"/>
        <dbReference type="Rhea" id="RHEA-COMP:9780"/>
        <dbReference type="Rhea" id="RHEA-COMP:9795"/>
        <dbReference type="ChEBI" id="CHEBI:77644"/>
        <dbReference type="ChEBI" id="CHEBI:78597"/>
        <dbReference type="ChEBI" id="CHEBI:78599"/>
        <dbReference type="ChEBI" id="CHEBI:78608"/>
        <dbReference type="EC" id="2.3.2.2"/>
    </reaction>
</comment>
<comment type="pathway">
    <text evidence="8">Sulfur metabolism; glutathione metabolism.</text>
</comment>
<accession>A0A0W0XPY7</accession>
<dbReference type="UniPathway" id="UPA00204"/>
<dbReference type="Pfam" id="PF01019">
    <property type="entry name" value="G_glu_transpept"/>
    <property type="match status" value="1"/>
</dbReference>
<comment type="subunit">
    <text evidence="8">This enzyme consists of two polypeptide chains, which are synthesized in precursor form from a single polypeptide.</text>
</comment>
<evidence type="ECO:0000256" key="8">
    <source>
        <dbReference type="RuleBase" id="RU368036"/>
    </source>
</evidence>
<dbReference type="GO" id="GO:0036374">
    <property type="term" value="F:glutathione hydrolase activity"/>
    <property type="evidence" value="ECO:0007669"/>
    <property type="project" value="UniProtKB-UniRule"/>
</dbReference>
<feature type="active site" description="Nucleophile" evidence="6">
    <location>
        <position position="373"/>
    </location>
</feature>
<dbReference type="InterPro" id="IPR051792">
    <property type="entry name" value="GGT_bact"/>
</dbReference>
<reference evidence="10 11" key="1">
    <citation type="submission" date="2015-11" db="EMBL/GenBank/DDBJ databases">
        <title>Genomic analysis of 38 Legionella species identifies large and diverse effector repertoires.</title>
        <authorList>
            <person name="Burstein D."/>
            <person name="Amaro F."/>
            <person name="Zusman T."/>
            <person name="Lifshitz Z."/>
            <person name="Cohen O."/>
            <person name="Gilbert J.A."/>
            <person name="Pupko T."/>
            <person name="Shuman H.A."/>
            <person name="Segal G."/>
        </authorList>
    </citation>
    <scope>NUCLEOTIDE SEQUENCE [LARGE SCALE GENOMIC DNA]</scope>
    <source>
        <strain evidence="10 11">WA-270A-C2</strain>
    </source>
</reference>
<feature type="signal peptide" evidence="9">
    <location>
        <begin position="1"/>
        <end position="22"/>
    </location>
</feature>
<keyword evidence="11" id="KW-1185">Reference proteome</keyword>
<comment type="similarity">
    <text evidence="3 8">Belongs to the gamma-glutamyltransferase family.</text>
</comment>
<dbReference type="EC" id="3.4.19.13" evidence="8"/>
<dbReference type="PRINTS" id="PR01210">
    <property type="entry name" value="GGTRANSPTASE"/>
</dbReference>
<evidence type="ECO:0000256" key="6">
    <source>
        <dbReference type="PIRSR" id="PIRSR600101-1"/>
    </source>
</evidence>
<keyword evidence="8" id="KW-0317">Glutathione biosynthesis</keyword>
<evidence type="ECO:0000256" key="5">
    <source>
        <dbReference type="ARBA" id="ARBA00047417"/>
    </source>
</evidence>
<feature type="chain" id="PRO_5006916763" description="Glutathione hydrolase proenzyme" evidence="9">
    <location>
        <begin position="23"/>
        <end position="575"/>
    </location>
</feature>
<proteinExistence type="inferred from homology"/>
<dbReference type="InterPro" id="IPR043137">
    <property type="entry name" value="GGT_ssub_C"/>
</dbReference>
<dbReference type="EC" id="2.3.2.2" evidence="8"/>
<dbReference type="GO" id="GO:0103068">
    <property type="term" value="F:leukotriene C4 gamma-glutamyl transferase activity"/>
    <property type="evidence" value="ECO:0007669"/>
    <property type="project" value="UniProtKB-EC"/>
</dbReference>
<dbReference type="AlphaFoldDB" id="A0A0W0XPY7"/>
<dbReference type="PATRIC" id="fig|458.5.peg.1782"/>
<feature type="binding site" evidence="7">
    <location>
        <begin position="391"/>
        <end position="393"/>
    </location>
    <ligand>
        <name>L-glutamate</name>
        <dbReference type="ChEBI" id="CHEBI:29985"/>
    </ligand>
</feature>
<sequence length="575" mass="62203">MNARTSLLILVSGLCSVCPGFASPFHDMPPGYAIATAHPLATNAGLEILAAGGNAFDAAVAASAALAVVEPYHSGLGGGGFWLVHLEKEKKNWFIDGRETAPLAAHKDMFLGKDGKPVPERSLNGGLAAAIPGEPAALVYIASHYGRLPLSKTLAPAIRLAEEGFPVDYQFRYFSSQTDRLKQLRHFPATAAVYLKNGNPYDIGDILRQPDLAKTLRLLAEKGHKGFYQGEVAERLVKGVRAAGGVWTMADLARYQIKVREPLQGAYHTMLIITSPPPSAGGIALLTMLNILSGYSLENLPLPMKIHYIVEAMRMAYWQRGDAIADPDFIKVPIDDMISAANAKKLRQSILPMQATPSRRLESKKTMEDVSNTTHLSIMDAEGNRVAATMTVNYIFGSSVIAEGTGVLLNDEMDDFASQPGASNVFGIVGSQANIIEPGKRPLSSMCPTFLEMPGRVAVIGTPGGSRIPTMVLLASLVFYNSEGAISMVSRMRFHHQYLPDVLQFEPETFSPQLQSQLKSMGYVLMPLLQYYGDMQGITWDKQDNVLTAASDPRHIGLAATVTPTQSQESYGVSH</sequence>
<dbReference type="InterPro" id="IPR043138">
    <property type="entry name" value="GGT_lsub"/>
</dbReference>
<dbReference type="InterPro" id="IPR055262">
    <property type="entry name" value="GGT_CS"/>
</dbReference>
<keyword evidence="8" id="KW-0865">Zymogen</keyword>
<comment type="catalytic activity">
    <reaction evidence="1 8">
        <text>an S-substituted glutathione + H2O = an S-substituted L-cysteinylglycine + L-glutamate</text>
        <dbReference type="Rhea" id="RHEA:59468"/>
        <dbReference type="ChEBI" id="CHEBI:15377"/>
        <dbReference type="ChEBI" id="CHEBI:29985"/>
        <dbReference type="ChEBI" id="CHEBI:90779"/>
        <dbReference type="ChEBI" id="CHEBI:143103"/>
        <dbReference type="EC" id="3.4.19.13"/>
    </reaction>
</comment>
<feature type="binding site" evidence="7">
    <location>
        <position position="465"/>
    </location>
    <ligand>
        <name>L-glutamate</name>
        <dbReference type="ChEBI" id="CHEBI:29985"/>
    </ligand>
</feature>
<dbReference type="STRING" id="458.Lrub_1707"/>
<organism evidence="10 11">
    <name type="scientific">Legionella rubrilucens</name>
    <dbReference type="NCBI Taxonomy" id="458"/>
    <lineage>
        <taxon>Bacteria</taxon>
        <taxon>Pseudomonadati</taxon>
        <taxon>Pseudomonadota</taxon>
        <taxon>Gammaproteobacteria</taxon>
        <taxon>Legionellales</taxon>
        <taxon>Legionellaceae</taxon>
        <taxon>Legionella</taxon>
    </lineage>
</organism>
<dbReference type="Proteomes" id="UP000054608">
    <property type="component" value="Unassembled WGS sequence"/>
</dbReference>
<dbReference type="GO" id="GO:0006751">
    <property type="term" value="P:glutathione catabolic process"/>
    <property type="evidence" value="ECO:0007669"/>
    <property type="project" value="UniProtKB-UniRule"/>
</dbReference>
<keyword evidence="8" id="KW-0378">Hydrolase</keyword>
<dbReference type="EMBL" id="LNYT01000020">
    <property type="protein sequence ID" value="KTD46785.1"/>
    <property type="molecule type" value="Genomic_DNA"/>
</dbReference>
<dbReference type="InterPro" id="IPR029055">
    <property type="entry name" value="Ntn_hydrolases_N"/>
</dbReference>
<keyword evidence="4 8" id="KW-0012">Acyltransferase</keyword>
<dbReference type="RefSeq" id="WP_058531792.1">
    <property type="nucleotide sequence ID" value="NZ_CAAAIN010000005.1"/>
</dbReference>
<feature type="binding site" evidence="7">
    <location>
        <position position="98"/>
    </location>
    <ligand>
        <name>L-glutamate</name>
        <dbReference type="ChEBI" id="CHEBI:29985"/>
    </ligand>
</feature>
<dbReference type="GO" id="GO:0006750">
    <property type="term" value="P:glutathione biosynthetic process"/>
    <property type="evidence" value="ECO:0007669"/>
    <property type="project" value="UniProtKB-KW"/>
</dbReference>
<dbReference type="PANTHER" id="PTHR43199:SF6">
    <property type="entry name" value="GLUTATHIONE HYDROLASE PROENZYME"/>
    <property type="match status" value="1"/>
</dbReference>
<dbReference type="SUPFAM" id="SSF56235">
    <property type="entry name" value="N-terminal nucleophile aminohydrolases (Ntn hydrolases)"/>
    <property type="match status" value="1"/>
</dbReference>
<dbReference type="InterPro" id="IPR000101">
    <property type="entry name" value="GGT_peptidase"/>
</dbReference>
<comment type="PTM">
    <text evidence="8">Cleaved by autocatalysis into a large and a small subunit.</text>
</comment>
<feature type="binding site" evidence="7">
    <location>
        <position position="415"/>
    </location>
    <ligand>
        <name>L-glutamate</name>
        <dbReference type="ChEBI" id="CHEBI:29985"/>
    </ligand>
</feature>
<dbReference type="PROSITE" id="PS00462">
    <property type="entry name" value="G_GLU_TRANSPEPTIDASE"/>
    <property type="match status" value="1"/>
</dbReference>
<protein>
    <recommendedName>
        <fullName evidence="8">Glutathione hydrolase proenzyme</fullName>
        <ecNumber evidence="8">2.3.2.2</ecNumber>
        <ecNumber evidence="8">3.4.19.13</ecNumber>
    </recommendedName>
    <component>
        <recommendedName>
            <fullName evidence="8">Glutathione hydrolase large chain</fullName>
        </recommendedName>
    </component>
    <component>
        <recommendedName>
            <fullName evidence="8">Glutathione hydrolase small chain</fullName>
        </recommendedName>
    </component>
</protein>
<evidence type="ECO:0000256" key="2">
    <source>
        <dbReference type="ARBA" id="ARBA00001089"/>
    </source>
</evidence>
<evidence type="ECO:0000256" key="9">
    <source>
        <dbReference type="SAM" id="SignalP"/>
    </source>
</evidence>
<dbReference type="NCBIfam" id="TIGR00066">
    <property type="entry name" value="g_glut_trans"/>
    <property type="match status" value="1"/>
</dbReference>
<evidence type="ECO:0000256" key="7">
    <source>
        <dbReference type="PIRSR" id="PIRSR600101-2"/>
    </source>
</evidence>
<keyword evidence="9" id="KW-0732">Signal</keyword>
<comment type="caution">
    <text evidence="10">The sequence shown here is derived from an EMBL/GenBank/DDBJ whole genome shotgun (WGS) entry which is preliminary data.</text>
</comment>
<dbReference type="Gene3D" id="3.60.20.40">
    <property type="match status" value="1"/>
</dbReference>
<dbReference type="PANTHER" id="PTHR43199">
    <property type="entry name" value="GLUTATHIONE HYDROLASE"/>
    <property type="match status" value="1"/>
</dbReference>
<keyword evidence="8" id="KW-0808">Transferase</keyword>
<comment type="catalytic activity">
    <reaction evidence="2 8">
        <text>glutathione + H2O = L-cysteinylglycine + L-glutamate</text>
        <dbReference type="Rhea" id="RHEA:28807"/>
        <dbReference type="ChEBI" id="CHEBI:15377"/>
        <dbReference type="ChEBI" id="CHEBI:29985"/>
        <dbReference type="ChEBI" id="CHEBI:57925"/>
        <dbReference type="ChEBI" id="CHEBI:61694"/>
        <dbReference type="EC" id="3.4.19.13"/>
    </reaction>
</comment>
<evidence type="ECO:0000256" key="4">
    <source>
        <dbReference type="ARBA" id="ARBA00023315"/>
    </source>
</evidence>